<protein>
    <submittedName>
        <fullName evidence="1">Uncharacterized protein</fullName>
    </submittedName>
</protein>
<proteinExistence type="predicted"/>
<dbReference type="Proteomes" id="UP000095347">
    <property type="component" value="Unassembled WGS sequence"/>
</dbReference>
<evidence type="ECO:0000313" key="2">
    <source>
        <dbReference type="Proteomes" id="UP000095347"/>
    </source>
</evidence>
<gene>
    <name evidence="1" type="ORF">BEN30_11185</name>
</gene>
<keyword evidence="2" id="KW-1185">Reference proteome</keyword>
<sequence>MMDHSEQQVKHLKHIKYSRIFPLHKESLHPIRIKKLAVMQADGQVGIWETITRKHKGLGQ</sequence>
<reference evidence="2" key="1">
    <citation type="submission" date="2016-07" db="EMBL/GenBank/DDBJ databases">
        <authorList>
            <person name="Florea S."/>
            <person name="Webb J.S."/>
            <person name="Jaromczyk J."/>
            <person name="Schardl C.L."/>
        </authorList>
    </citation>
    <scope>NUCLEOTIDE SEQUENCE [LARGE SCALE GENOMIC DNA]</scope>
    <source>
        <strain evidence="2">MV-1</strain>
    </source>
</reference>
<accession>A0A1E5Q737</accession>
<dbReference type="EMBL" id="MCGG01000028">
    <property type="protein sequence ID" value="OEJ66788.1"/>
    <property type="molecule type" value="Genomic_DNA"/>
</dbReference>
<comment type="caution">
    <text evidence="1">The sequence shown here is derived from an EMBL/GenBank/DDBJ whole genome shotgun (WGS) entry which is preliminary data.</text>
</comment>
<organism evidence="1 2">
    <name type="scientific">Magnetovibrio blakemorei</name>
    <dbReference type="NCBI Taxonomy" id="28181"/>
    <lineage>
        <taxon>Bacteria</taxon>
        <taxon>Pseudomonadati</taxon>
        <taxon>Pseudomonadota</taxon>
        <taxon>Alphaproteobacteria</taxon>
        <taxon>Rhodospirillales</taxon>
        <taxon>Magnetovibrionaceae</taxon>
        <taxon>Magnetovibrio</taxon>
    </lineage>
</organism>
<name>A0A1E5Q737_9PROT</name>
<dbReference type="AlphaFoldDB" id="A0A1E5Q737"/>
<evidence type="ECO:0000313" key="1">
    <source>
        <dbReference type="EMBL" id="OEJ66788.1"/>
    </source>
</evidence>